<sequence length="138" mass="14085">MPSAHPTPRRGSVVAVVALGGGLGALARYAVGLSTPDPDALPWAILAVNTVGCAAIGVLMVAVTERWDAHPLVRPFLGIGVLGGFTSFSAYAFDVHHLLEQGRTIVAALYLAGTVVAAMTAVWAGASAARRLFPGEAP</sequence>
<proteinExistence type="inferred from homology"/>
<dbReference type="RefSeq" id="WP_311511099.1">
    <property type="nucleotide sequence ID" value="NZ_JAVREP010000004.1"/>
</dbReference>
<organism evidence="11 12">
    <name type="scientific">Nocardiopsis lambiniae</name>
    <dbReference type="NCBI Taxonomy" id="3075539"/>
    <lineage>
        <taxon>Bacteria</taxon>
        <taxon>Bacillati</taxon>
        <taxon>Actinomycetota</taxon>
        <taxon>Actinomycetes</taxon>
        <taxon>Streptosporangiales</taxon>
        <taxon>Nocardiopsidaceae</taxon>
        <taxon>Nocardiopsis</taxon>
    </lineage>
</organism>
<keyword evidence="10" id="KW-0479">Metal-binding</keyword>
<dbReference type="EMBL" id="JAVREP010000004">
    <property type="protein sequence ID" value="MDT0328369.1"/>
    <property type="molecule type" value="Genomic_DNA"/>
</dbReference>
<feature type="binding site" evidence="10">
    <location>
        <position position="83"/>
    </location>
    <ligand>
        <name>Na(+)</name>
        <dbReference type="ChEBI" id="CHEBI:29101"/>
        <note>structural</note>
    </ligand>
</feature>
<evidence type="ECO:0000256" key="9">
    <source>
        <dbReference type="ARBA" id="ARBA00049940"/>
    </source>
</evidence>
<comment type="catalytic activity">
    <reaction evidence="8">
        <text>fluoride(in) = fluoride(out)</text>
        <dbReference type="Rhea" id="RHEA:76159"/>
        <dbReference type="ChEBI" id="CHEBI:17051"/>
    </reaction>
    <physiologicalReaction direction="left-to-right" evidence="8">
        <dbReference type="Rhea" id="RHEA:76160"/>
    </physiologicalReaction>
</comment>
<comment type="subcellular location">
    <subcellularLocation>
        <location evidence="1 10">Cell membrane</location>
        <topology evidence="1 10">Multi-pass membrane protein</topology>
    </subcellularLocation>
</comment>
<evidence type="ECO:0000256" key="10">
    <source>
        <dbReference type="HAMAP-Rule" id="MF_00454"/>
    </source>
</evidence>
<feature type="transmembrane region" description="Helical" evidence="10">
    <location>
        <begin position="105"/>
        <end position="126"/>
    </location>
</feature>
<comment type="function">
    <text evidence="9 10">Fluoride-specific ion channel. Important for reducing fluoride concentration in the cell, thus reducing its toxicity.</text>
</comment>
<evidence type="ECO:0000313" key="11">
    <source>
        <dbReference type="EMBL" id="MDT0328369.1"/>
    </source>
</evidence>
<evidence type="ECO:0000256" key="3">
    <source>
        <dbReference type="ARBA" id="ARBA00022692"/>
    </source>
</evidence>
<evidence type="ECO:0000256" key="7">
    <source>
        <dbReference type="ARBA" id="ARBA00035120"/>
    </source>
</evidence>
<evidence type="ECO:0000256" key="4">
    <source>
        <dbReference type="ARBA" id="ARBA00022989"/>
    </source>
</evidence>
<comment type="similarity">
    <text evidence="7 10">Belongs to the fluoride channel Fluc/FEX (TC 1.A.43) family.</text>
</comment>
<dbReference type="HAMAP" id="MF_00454">
    <property type="entry name" value="FluC"/>
    <property type="match status" value="1"/>
</dbReference>
<keyword evidence="5 10" id="KW-0472">Membrane</keyword>
<evidence type="ECO:0000256" key="1">
    <source>
        <dbReference type="ARBA" id="ARBA00004651"/>
    </source>
</evidence>
<accession>A0ABU2M6R6</accession>
<dbReference type="Pfam" id="PF02537">
    <property type="entry name" value="CRCB"/>
    <property type="match status" value="1"/>
</dbReference>
<keyword evidence="10" id="KW-0813">Transport</keyword>
<evidence type="ECO:0000256" key="8">
    <source>
        <dbReference type="ARBA" id="ARBA00035585"/>
    </source>
</evidence>
<feature type="transmembrane region" description="Helical" evidence="10">
    <location>
        <begin position="43"/>
        <end position="63"/>
    </location>
</feature>
<dbReference type="PANTHER" id="PTHR28259:SF1">
    <property type="entry name" value="FLUORIDE EXPORT PROTEIN 1-RELATED"/>
    <property type="match status" value="1"/>
</dbReference>
<name>A0ABU2M6R6_9ACTN</name>
<keyword evidence="4 10" id="KW-1133">Transmembrane helix</keyword>
<dbReference type="NCBIfam" id="TIGR00494">
    <property type="entry name" value="crcB"/>
    <property type="match status" value="1"/>
</dbReference>
<keyword evidence="6 10" id="KW-0407">Ion channel</keyword>
<evidence type="ECO:0000313" key="12">
    <source>
        <dbReference type="Proteomes" id="UP001183390"/>
    </source>
</evidence>
<dbReference type="InterPro" id="IPR003691">
    <property type="entry name" value="FluC"/>
</dbReference>
<reference evidence="12" key="1">
    <citation type="submission" date="2023-07" db="EMBL/GenBank/DDBJ databases">
        <title>30 novel species of actinomycetes from the DSMZ collection.</title>
        <authorList>
            <person name="Nouioui I."/>
        </authorList>
    </citation>
    <scope>NUCLEOTIDE SEQUENCE [LARGE SCALE GENOMIC DNA]</scope>
    <source>
        <strain evidence="12">DSM 44743</strain>
    </source>
</reference>
<keyword evidence="3 10" id="KW-0812">Transmembrane</keyword>
<keyword evidence="12" id="KW-1185">Reference proteome</keyword>
<feature type="transmembrane region" description="Helical" evidence="10">
    <location>
        <begin position="75"/>
        <end position="93"/>
    </location>
</feature>
<evidence type="ECO:0000256" key="2">
    <source>
        <dbReference type="ARBA" id="ARBA00022475"/>
    </source>
</evidence>
<gene>
    <name evidence="10 11" type="primary">crcB</name>
    <name evidence="10" type="synonym">fluC</name>
    <name evidence="11" type="ORF">RM479_08080</name>
</gene>
<feature type="transmembrane region" description="Helical" evidence="10">
    <location>
        <begin position="12"/>
        <end position="31"/>
    </location>
</feature>
<evidence type="ECO:0000256" key="5">
    <source>
        <dbReference type="ARBA" id="ARBA00023136"/>
    </source>
</evidence>
<protein>
    <recommendedName>
        <fullName evidence="10">Fluoride-specific ion channel FluC</fullName>
    </recommendedName>
</protein>
<keyword evidence="10" id="KW-0406">Ion transport</keyword>
<keyword evidence="2 10" id="KW-1003">Cell membrane</keyword>
<feature type="binding site" evidence="10">
    <location>
        <position position="86"/>
    </location>
    <ligand>
        <name>Na(+)</name>
        <dbReference type="ChEBI" id="CHEBI:29101"/>
        <note>structural</note>
    </ligand>
</feature>
<dbReference type="PANTHER" id="PTHR28259">
    <property type="entry name" value="FLUORIDE EXPORT PROTEIN 1-RELATED"/>
    <property type="match status" value="1"/>
</dbReference>
<evidence type="ECO:0000256" key="6">
    <source>
        <dbReference type="ARBA" id="ARBA00023303"/>
    </source>
</evidence>
<keyword evidence="10" id="KW-0915">Sodium</keyword>
<comment type="activity regulation">
    <text evidence="10">Na(+) is not transported, but it plays an essential structural role and its presence is essential for fluoride channel function.</text>
</comment>
<comment type="caution">
    <text evidence="11">The sequence shown here is derived from an EMBL/GenBank/DDBJ whole genome shotgun (WGS) entry which is preliminary data.</text>
</comment>
<dbReference type="Proteomes" id="UP001183390">
    <property type="component" value="Unassembled WGS sequence"/>
</dbReference>